<sequence length="370" mass="42838">MKRLFFYSTLIVFLYSCQTKESSSSAYSTNSLENFSFSVDTLVLDVGAEIFNSNGYSSYDLSEDGNNLFLFYEPEKEMHEYDMAEKKLVSRHPFETDGPNLIPSYFNYFQALPNDEFFMTDVVRSGIYRLDGKKLTSYKLRVDNISGLNLDASFQLTKNSYISPDKQTLVSLPSKYGAPPAGLAVIDLKSMSGKILDLPALEMTENYQVIFEEEMSQSGDFITTQFLHDQFIIYSGATSAIYTYDWKRNSLKLHTFPHTLVAKSKTGEFPTKINSEERRKEVSKLMQKQITFGKFYWDETRKNYFRIGTTNEDYTKAYLFSYDENFDLTGETLIPDFYYIPYMEFFHAGKLYSFINVGEEPALVEFTFDF</sequence>
<evidence type="ECO:0000313" key="1">
    <source>
        <dbReference type="EMBL" id="TXE14790.1"/>
    </source>
</evidence>
<dbReference type="Pfam" id="PF13970">
    <property type="entry name" value="DUF4221"/>
    <property type="match status" value="1"/>
</dbReference>
<dbReference type="EMBL" id="VORW01000001">
    <property type="protein sequence ID" value="TXE14790.1"/>
    <property type="molecule type" value="Genomic_DNA"/>
</dbReference>
<dbReference type="OrthoDB" id="833511at2"/>
<dbReference type="AlphaFoldDB" id="A0A5C7B0U4"/>
<dbReference type="RefSeq" id="WP_146915027.1">
    <property type="nucleotide sequence ID" value="NZ_VORW01000001.1"/>
</dbReference>
<comment type="caution">
    <text evidence="1">The sequence shown here is derived from an EMBL/GenBank/DDBJ whole genome shotgun (WGS) entry which is preliminary data.</text>
</comment>
<organism evidence="1 2">
    <name type="scientific">Algoriphagus aquimarinus</name>
    <dbReference type="NCBI Taxonomy" id="237018"/>
    <lineage>
        <taxon>Bacteria</taxon>
        <taxon>Pseudomonadati</taxon>
        <taxon>Bacteroidota</taxon>
        <taxon>Cytophagia</taxon>
        <taxon>Cytophagales</taxon>
        <taxon>Cyclobacteriaceae</taxon>
        <taxon>Algoriphagus</taxon>
    </lineage>
</organism>
<proteinExistence type="predicted"/>
<protein>
    <submittedName>
        <fullName evidence="1">DUF4221 domain-containing protein</fullName>
    </submittedName>
</protein>
<name>A0A5C7B0U4_9BACT</name>
<dbReference type="Proteomes" id="UP000321935">
    <property type="component" value="Unassembled WGS sequence"/>
</dbReference>
<evidence type="ECO:0000313" key="2">
    <source>
        <dbReference type="Proteomes" id="UP000321935"/>
    </source>
</evidence>
<reference evidence="1 2" key="1">
    <citation type="submission" date="2019-08" db="EMBL/GenBank/DDBJ databases">
        <title>Genomes sequence of Algoriphagus aquimarinus ACAM450.</title>
        <authorList>
            <person name="Bowman J.P."/>
        </authorList>
    </citation>
    <scope>NUCLEOTIDE SEQUENCE [LARGE SCALE GENOMIC DNA]</scope>
    <source>
        <strain evidence="1 2">ACAM 450</strain>
    </source>
</reference>
<dbReference type="InterPro" id="IPR025316">
    <property type="entry name" value="DUF4221"/>
</dbReference>
<accession>A0A5C7B0U4</accession>
<gene>
    <name evidence="1" type="ORF">ESV85_04275</name>
</gene>
<dbReference type="PROSITE" id="PS51257">
    <property type="entry name" value="PROKAR_LIPOPROTEIN"/>
    <property type="match status" value="1"/>
</dbReference>